<dbReference type="EMBL" id="KL363240">
    <property type="protein sequence ID" value="KFD51340.1"/>
    <property type="molecule type" value="Genomic_DNA"/>
</dbReference>
<dbReference type="Proteomes" id="UP000030764">
    <property type="component" value="Unassembled WGS sequence"/>
</dbReference>
<sequence length="195" mass="21539">MIAKSAKPYDHAEDLTLPAAAQILETALHQPTYTIVSKISLSRRTVQSRIDATAQNIENTLRGVLKNTEFALQLDESTLQGNQGVVLAYVRFMKQEPLVQELLLAKEMVTNTESESIFKVANEFLKEKQISVKNILAAAADGAPPMVGCYCGFVAYLKEVVLDVLAVHCVLHRQQLVARRLTACLESSLQYVIGH</sequence>
<proteinExistence type="predicted"/>
<dbReference type="PANTHER" id="PTHR45913">
    <property type="entry name" value="EPM2A-INTERACTING PROTEIN 1"/>
    <property type="match status" value="1"/>
</dbReference>
<dbReference type="PANTHER" id="PTHR45913:SF22">
    <property type="entry name" value="SCAN BOX DOMAIN-CONTAINING PROTEIN"/>
    <property type="match status" value="1"/>
</dbReference>
<protein>
    <submittedName>
        <fullName evidence="2">Uncharacterized protein</fullName>
    </submittedName>
</protein>
<organism evidence="2">
    <name type="scientific">Trichuris suis</name>
    <name type="common">pig whipworm</name>
    <dbReference type="NCBI Taxonomy" id="68888"/>
    <lineage>
        <taxon>Eukaryota</taxon>
        <taxon>Metazoa</taxon>
        <taxon>Ecdysozoa</taxon>
        <taxon>Nematoda</taxon>
        <taxon>Enoplea</taxon>
        <taxon>Dorylaimia</taxon>
        <taxon>Trichinellida</taxon>
        <taxon>Trichuridae</taxon>
        <taxon>Trichuris</taxon>
    </lineage>
</organism>
<evidence type="ECO:0000313" key="2">
    <source>
        <dbReference type="EMBL" id="KFD60443.1"/>
    </source>
</evidence>
<accession>A0A085MT97</accession>
<dbReference type="AlphaFoldDB" id="A0A085MT97"/>
<keyword evidence="3" id="KW-1185">Reference proteome</keyword>
<evidence type="ECO:0000313" key="3">
    <source>
        <dbReference type="Proteomes" id="UP000030764"/>
    </source>
</evidence>
<gene>
    <name evidence="1" type="ORF">M513_07745</name>
    <name evidence="2" type="ORF">M514_07745</name>
</gene>
<name>A0A085MT97_9BILA</name>
<reference evidence="2 3" key="1">
    <citation type="journal article" date="2014" name="Nat. Genet.">
        <title>Genome and transcriptome of the porcine whipworm Trichuris suis.</title>
        <authorList>
            <person name="Jex A.R."/>
            <person name="Nejsum P."/>
            <person name="Schwarz E.M."/>
            <person name="Hu L."/>
            <person name="Young N.D."/>
            <person name="Hall R.S."/>
            <person name="Korhonen P.K."/>
            <person name="Liao S."/>
            <person name="Thamsborg S."/>
            <person name="Xia J."/>
            <person name="Xu P."/>
            <person name="Wang S."/>
            <person name="Scheerlinck J.P."/>
            <person name="Hofmann A."/>
            <person name="Sternberg P.W."/>
            <person name="Wang J."/>
            <person name="Gasser R.B."/>
        </authorList>
    </citation>
    <scope>NUCLEOTIDE SEQUENCE [LARGE SCALE GENOMIC DNA]</scope>
    <source>
        <strain evidence="2">DCEP-RM93F</strain>
        <strain evidence="1">DCEP-RM93M</strain>
    </source>
</reference>
<evidence type="ECO:0000313" key="1">
    <source>
        <dbReference type="EMBL" id="KFD51340.1"/>
    </source>
</evidence>
<dbReference type="EMBL" id="KL367668">
    <property type="protein sequence ID" value="KFD60443.1"/>
    <property type="molecule type" value="Genomic_DNA"/>
</dbReference>
<dbReference type="Proteomes" id="UP000030758">
    <property type="component" value="Unassembled WGS sequence"/>
</dbReference>